<evidence type="ECO:0000313" key="1">
    <source>
        <dbReference type="EMBL" id="EGT38099.1"/>
    </source>
</evidence>
<protein>
    <submittedName>
        <fullName evidence="1">Uncharacterized protein</fullName>
    </submittedName>
</protein>
<gene>
    <name evidence="1" type="ORF">CAEBREN_14849</name>
</gene>
<proteinExistence type="predicted"/>
<accession>G0NV63</accession>
<keyword evidence="2" id="KW-1185">Reference proteome</keyword>
<reference evidence="2" key="1">
    <citation type="submission" date="2011-07" db="EMBL/GenBank/DDBJ databases">
        <authorList>
            <consortium name="Caenorhabditis brenneri Sequencing and Analysis Consortium"/>
            <person name="Wilson R.K."/>
        </authorList>
    </citation>
    <scope>NUCLEOTIDE SEQUENCE [LARGE SCALE GENOMIC DNA]</scope>
    <source>
        <strain evidence="2">PB2801</strain>
    </source>
</reference>
<evidence type="ECO:0000313" key="2">
    <source>
        <dbReference type="Proteomes" id="UP000008068"/>
    </source>
</evidence>
<dbReference type="Proteomes" id="UP000008068">
    <property type="component" value="Unassembled WGS sequence"/>
</dbReference>
<dbReference type="AlphaFoldDB" id="G0NV63"/>
<name>G0NV63_CAEBE</name>
<organism evidence="2">
    <name type="scientific">Caenorhabditis brenneri</name>
    <name type="common">Nematode worm</name>
    <dbReference type="NCBI Taxonomy" id="135651"/>
    <lineage>
        <taxon>Eukaryota</taxon>
        <taxon>Metazoa</taxon>
        <taxon>Ecdysozoa</taxon>
        <taxon>Nematoda</taxon>
        <taxon>Chromadorea</taxon>
        <taxon>Rhabditida</taxon>
        <taxon>Rhabditina</taxon>
        <taxon>Rhabditomorpha</taxon>
        <taxon>Rhabditoidea</taxon>
        <taxon>Rhabditidae</taxon>
        <taxon>Peloderinae</taxon>
        <taxon>Caenorhabditis</taxon>
    </lineage>
</organism>
<dbReference type="EMBL" id="GL379955">
    <property type="protein sequence ID" value="EGT38099.1"/>
    <property type="molecule type" value="Genomic_DNA"/>
</dbReference>
<sequence length="18" mass="2126">MYTKLHMIIAPLCFLTET</sequence>
<dbReference type="InParanoid" id="G0NV63"/>